<sequence>MYTDTSHQHPPTKASLKAWWQQFTSSQRSNKKDTDLHTKAANYRAFHARPLSGENTVFGKPLVESLQYANVQISTANASGELYVWGLIPVVVAKCGLYLKENATEVEGIFRVSGSSKRMRDLQAAFETPPRYGKDLDWTKEGYTIHDVASVFRRYLTQMTEPIIPHDLYHDFRDALAKDSYNQDEVILTYKRLIRRMPRPNQWLLLYVLDILSVFARKSDKNLMTASNLAVVFRPGLISHPNHEMSPKEHTLSQRVLEFMIAHQDWFMDVVPPPPPRGEDGQVFVPAGRNGSSDPWSTGSEDELSQLGEGNWNVKVQRRRTTYDHGAQRAILALP</sequence>
<gene>
    <name evidence="1" type="ORF">BDN72DRAFT_777281</name>
</gene>
<dbReference type="Proteomes" id="UP000308600">
    <property type="component" value="Unassembled WGS sequence"/>
</dbReference>
<proteinExistence type="predicted"/>
<evidence type="ECO:0000313" key="2">
    <source>
        <dbReference type="Proteomes" id="UP000308600"/>
    </source>
</evidence>
<keyword evidence="2" id="KW-1185">Reference proteome</keyword>
<accession>A0ACD3A9D7</accession>
<protein>
    <submittedName>
        <fullName evidence="1">RhoGAP-domain-containing protein</fullName>
    </submittedName>
</protein>
<evidence type="ECO:0000313" key="1">
    <source>
        <dbReference type="EMBL" id="TFK62259.1"/>
    </source>
</evidence>
<name>A0ACD3A9D7_9AGAR</name>
<organism evidence="1 2">
    <name type="scientific">Pluteus cervinus</name>
    <dbReference type="NCBI Taxonomy" id="181527"/>
    <lineage>
        <taxon>Eukaryota</taxon>
        <taxon>Fungi</taxon>
        <taxon>Dikarya</taxon>
        <taxon>Basidiomycota</taxon>
        <taxon>Agaricomycotina</taxon>
        <taxon>Agaricomycetes</taxon>
        <taxon>Agaricomycetidae</taxon>
        <taxon>Agaricales</taxon>
        <taxon>Pluteineae</taxon>
        <taxon>Pluteaceae</taxon>
        <taxon>Pluteus</taxon>
    </lineage>
</organism>
<dbReference type="EMBL" id="ML208594">
    <property type="protein sequence ID" value="TFK62259.1"/>
    <property type="molecule type" value="Genomic_DNA"/>
</dbReference>
<reference evidence="1 2" key="1">
    <citation type="journal article" date="2019" name="Nat. Ecol. Evol.">
        <title>Megaphylogeny resolves global patterns of mushroom evolution.</title>
        <authorList>
            <person name="Varga T."/>
            <person name="Krizsan K."/>
            <person name="Foldi C."/>
            <person name="Dima B."/>
            <person name="Sanchez-Garcia M."/>
            <person name="Sanchez-Ramirez S."/>
            <person name="Szollosi G.J."/>
            <person name="Szarkandi J.G."/>
            <person name="Papp V."/>
            <person name="Albert L."/>
            <person name="Andreopoulos W."/>
            <person name="Angelini C."/>
            <person name="Antonin V."/>
            <person name="Barry K.W."/>
            <person name="Bougher N.L."/>
            <person name="Buchanan P."/>
            <person name="Buyck B."/>
            <person name="Bense V."/>
            <person name="Catcheside P."/>
            <person name="Chovatia M."/>
            <person name="Cooper J."/>
            <person name="Damon W."/>
            <person name="Desjardin D."/>
            <person name="Finy P."/>
            <person name="Geml J."/>
            <person name="Haridas S."/>
            <person name="Hughes K."/>
            <person name="Justo A."/>
            <person name="Karasinski D."/>
            <person name="Kautmanova I."/>
            <person name="Kiss B."/>
            <person name="Kocsube S."/>
            <person name="Kotiranta H."/>
            <person name="LaButti K.M."/>
            <person name="Lechner B.E."/>
            <person name="Liimatainen K."/>
            <person name="Lipzen A."/>
            <person name="Lukacs Z."/>
            <person name="Mihaltcheva S."/>
            <person name="Morgado L.N."/>
            <person name="Niskanen T."/>
            <person name="Noordeloos M.E."/>
            <person name="Ohm R.A."/>
            <person name="Ortiz-Santana B."/>
            <person name="Ovrebo C."/>
            <person name="Racz N."/>
            <person name="Riley R."/>
            <person name="Savchenko A."/>
            <person name="Shiryaev A."/>
            <person name="Soop K."/>
            <person name="Spirin V."/>
            <person name="Szebenyi C."/>
            <person name="Tomsovsky M."/>
            <person name="Tulloss R.E."/>
            <person name="Uehling J."/>
            <person name="Grigoriev I.V."/>
            <person name="Vagvolgyi C."/>
            <person name="Papp T."/>
            <person name="Martin F.M."/>
            <person name="Miettinen O."/>
            <person name="Hibbett D.S."/>
            <person name="Nagy L.G."/>
        </authorList>
    </citation>
    <scope>NUCLEOTIDE SEQUENCE [LARGE SCALE GENOMIC DNA]</scope>
    <source>
        <strain evidence="1 2">NL-1719</strain>
    </source>
</reference>